<dbReference type="SMART" id="SM00173">
    <property type="entry name" value="RAS"/>
    <property type="match status" value="1"/>
</dbReference>
<protein>
    <submittedName>
        <fullName evidence="4">Uncharacterized protein</fullName>
    </submittedName>
</protein>
<dbReference type="InterPro" id="IPR020849">
    <property type="entry name" value="Small_GTPase_Ras-type"/>
</dbReference>
<evidence type="ECO:0000313" key="4">
    <source>
        <dbReference type="EMBL" id="NDV37518.1"/>
    </source>
</evidence>
<dbReference type="EMBL" id="GIBP01008549">
    <property type="protein sequence ID" value="NDV37518.1"/>
    <property type="molecule type" value="Transcribed_RNA"/>
</dbReference>
<proteinExistence type="inferred from homology"/>
<dbReference type="PROSITE" id="PS51419">
    <property type="entry name" value="RAB"/>
    <property type="match status" value="1"/>
</dbReference>
<dbReference type="Pfam" id="PF00071">
    <property type="entry name" value="Ras"/>
    <property type="match status" value="1"/>
</dbReference>
<dbReference type="SMART" id="SM00175">
    <property type="entry name" value="RAB"/>
    <property type="match status" value="1"/>
</dbReference>
<dbReference type="Gene3D" id="3.40.50.300">
    <property type="entry name" value="P-loop containing nucleotide triphosphate hydrolases"/>
    <property type="match status" value="1"/>
</dbReference>
<reference evidence="4" key="1">
    <citation type="journal article" date="2020" name="J. Eukaryot. Microbiol.">
        <title>De novo Sequencing, Assembly and Annotation of the Transcriptome for the Free-Living Testate Amoeba Arcella intermedia.</title>
        <authorList>
            <person name="Ribeiro G.M."/>
            <person name="Porfirio-Sousa A.L."/>
            <person name="Maurer-Alcala X.X."/>
            <person name="Katz L.A."/>
            <person name="Lahr D.J.G."/>
        </authorList>
    </citation>
    <scope>NUCLEOTIDE SEQUENCE</scope>
</reference>
<dbReference type="PANTHER" id="PTHR24070">
    <property type="entry name" value="RAS, DI-RAS, AND RHEB FAMILY MEMBERS OF SMALL GTPASE SUPERFAMILY"/>
    <property type="match status" value="1"/>
</dbReference>
<organism evidence="4">
    <name type="scientific">Arcella intermedia</name>
    <dbReference type="NCBI Taxonomy" id="1963864"/>
    <lineage>
        <taxon>Eukaryota</taxon>
        <taxon>Amoebozoa</taxon>
        <taxon>Tubulinea</taxon>
        <taxon>Elardia</taxon>
        <taxon>Arcellinida</taxon>
        <taxon>Sphaerothecina</taxon>
        <taxon>Arcellidae</taxon>
        <taxon>Arcella</taxon>
    </lineage>
</organism>
<dbReference type="GO" id="GO:0005525">
    <property type="term" value="F:GTP binding"/>
    <property type="evidence" value="ECO:0007669"/>
    <property type="project" value="UniProtKB-KW"/>
</dbReference>
<dbReference type="GO" id="GO:0016020">
    <property type="term" value="C:membrane"/>
    <property type="evidence" value="ECO:0007669"/>
    <property type="project" value="InterPro"/>
</dbReference>
<evidence type="ECO:0000256" key="1">
    <source>
        <dbReference type="ARBA" id="ARBA00006270"/>
    </source>
</evidence>
<keyword evidence="2" id="KW-0547">Nucleotide-binding</keyword>
<dbReference type="GO" id="GO:0003924">
    <property type="term" value="F:GTPase activity"/>
    <property type="evidence" value="ECO:0007669"/>
    <property type="project" value="InterPro"/>
</dbReference>
<dbReference type="PROSITE" id="PS51421">
    <property type="entry name" value="RAS"/>
    <property type="match status" value="1"/>
</dbReference>
<dbReference type="InterPro" id="IPR027417">
    <property type="entry name" value="P-loop_NTPase"/>
</dbReference>
<dbReference type="FunFam" id="3.40.50.300:FF:001447">
    <property type="entry name" value="Ras-related protein Rab-1B"/>
    <property type="match status" value="1"/>
</dbReference>
<evidence type="ECO:0000256" key="3">
    <source>
        <dbReference type="ARBA" id="ARBA00023134"/>
    </source>
</evidence>
<accession>A0A6B2LLC9</accession>
<dbReference type="CDD" id="cd00876">
    <property type="entry name" value="Ras"/>
    <property type="match status" value="1"/>
</dbReference>
<dbReference type="GO" id="GO:0007165">
    <property type="term" value="P:signal transduction"/>
    <property type="evidence" value="ECO:0007669"/>
    <property type="project" value="InterPro"/>
</dbReference>
<dbReference type="AlphaFoldDB" id="A0A6B2LLC9"/>
<dbReference type="NCBIfam" id="TIGR00231">
    <property type="entry name" value="small_GTP"/>
    <property type="match status" value="1"/>
</dbReference>
<dbReference type="PRINTS" id="PR00449">
    <property type="entry name" value="RASTRNSFRMNG"/>
</dbReference>
<dbReference type="SUPFAM" id="SSF52540">
    <property type="entry name" value="P-loop containing nucleoside triphosphate hydrolases"/>
    <property type="match status" value="1"/>
</dbReference>
<comment type="similarity">
    <text evidence="1">Belongs to the small GTPase superfamily. Rab family.</text>
</comment>
<evidence type="ECO:0000256" key="2">
    <source>
        <dbReference type="ARBA" id="ARBA00022741"/>
    </source>
</evidence>
<dbReference type="SMART" id="SM00174">
    <property type="entry name" value="RHO"/>
    <property type="match status" value="1"/>
</dbReference>
<dbReference type="InterPro" id="IPR001806">
    <property type="entry name" value="Small_GTPase"/>
</dbReference>
<name>A0A6B2LLC9_9EUKA</name>
<dbReference type="InterPro" id="IPR005225">
    <property type="entry name" value="Small_GTP-bd"/>
</dbReference>
<sequence>MGSSGVGKSNLYLRYTQNSFVEEYDPVIEDAYRKCFEMDNYQYLLDITEVPGQQEFIETRDQEIKNSNGFVVVYSTIDQASFVEISNIHSAIVRVRSEKGWDDPPVVLAGNKVDLVEQRLISKESGEQLASELGCVFLETSAKMSINVIELFETCAKSIIQKRNAAIPTNKRGRGGGSSLI</sequence>
<keyword evidence="3" id="KW-0342">GTP-binding</keyword>